<accession>A0A284R6B5</accession>
<reference evidence="3" key="1">
    <citation type="journal article" date="2017" name="Nat. Ecol. Evol.">
        <title>Genome expansion and lineage-specific genetic innovations in the forest pathogenic fungi Armillaria.</title>
        <authorList>
            <person name="Sipos G."/>
            <person name="Prasanna A.N."/>
            <person name="Walter M.C."/>
            <person name="O'Connor E."/>
            <person name="Balint B."/>
            <person name="Krizsan K."/>
            <person name="Kiss B."/>
            <person name="Hess J."/>
            <person name="Varga T."/>
            <person name="Slot J."/>
            <person name="Riley R."/>
            <person name="Boka B."/>
            <person name="Rigling D."/>
            <person name="Barry K."/>
            <person name="Lee J."/>
            <person name="Mihaltcheva S."/>
            <person name="LaButti K."/>
            <person name="Lipzen A."/>
            <person name="Waldron R."/>
            <person name="Moloney N.M."/>
            <person name="Sperisen C."/>
            <person name="Kredics L."/>
            <person name="Vagvoelgyi C."/>
            <person name="Patrignani A."/>
            <person name="Fitzpatrick D."/>
            <person name="Nagy I."/>
            <person name="Doyle S."/>
            <person name="Anderson J.B."/>
            <person name="Grigoriev I.V."/>
            <person name="Gueldener U."/>
            <person name="Muensterkoetter M."/>
            <person name="Nagy L.G."/>
        </authorList>
    </citation>
    <scope>NUCLEOTIDE SEQUENCE [LARGE SCALE GENOMIC DNA]</scope>
    <source>
        <strain evidence="3">C18/9</strain>
    </source>
</reference>
<protein>
    <submittedName>
        <fullName evidence="2">Uncharacterized protein</fullName>
    </submittedName>
</protein>
<evidence type="ECO:0000313" key="2">
    <source>
        <dbReference type="EMBL" id="SJL04240.1"/>
    </source>
</evidence>
<organism evidence="2 3">
    <name type="scientific">Armillaria ostoyae</name>
    <name type="common">Armillaria root rot fungus</name>
    <dbReference type="NCBI Taxonomy" id="47428"/>
    <lineage>
        <taxon>Eukaryota</taxon>
        <taxon>Fungi</taxon>
        <taxon>Dikarya</taxon>
        <taxon>Basidiomycota</taxon>
        <taxon>Agaricomycotina</taxon>
        <taxon>Agaricomycetes</taxon>
        <taxon>Agaricomycetidae</taxon>
        <taxon>Agaricales</taxon>
        <taxon>Marasmiineae</taxon>
        <taxon>Physalacriaceae</taxon>
        <taxon>Armillaria</taxon>
    </lineage>
</organism>
<gene>
    <name evidence="2" type="ORF">ARMOST_07601</name>
</gene>
<name>A0A284R6B5_ARMOS</name>
<dbReference type="Proteomes" id="UP000219338">
    <property type="component" value="Unassembled WGS sequence"/>
</dbReference>
<feature type="coiled-coil region" evidence="1">
    <location>
        <begin position="150"/>
        <end position="193"/>
    </location>
</feature>
<proteinExistence type="predicted"/>
<sequence>MYKALIYRDTLSARPTYSVMSSVSRGIMFRGEGPVLLLIRDLPPGVTILAWNRPSIIDLDCSHNDSVRSSSPARLLMVFIQFKTYWLQKAPSGILPVTFRFSNIAVLGWNRPPPWNSRWVPFAALIVYILPFIQRFFHDPTAWVLWRTDIRSFKRTSRNAEAACQELQRLVLATSLNRTRKELSRDVRLLTRRTRNWGCLLNRL</sequence>
<keyword evidence="3" id="KW-1185">Reference proteome</keyword>
<evidence type="ECO:0000256" key="1">
    <source>
        <dbReference type="SAM" id="Coils"/>
    </source>
</evidence>
<evidence type="ECO:0000313" key="3">
    <source>
        <dbReference type="Proteomes" id="UP000219338"/>
    </source>
</evidence>
<keyword evidence="1" id="KW-0175">Coiled coil</keyword>
<dbReference type="AlphaFoldDB" id="A0A284R6B5"/>
<dbReference type="EMBL" id="FUEG01000005">
    <property type="protein sequence ID" value="SJL04240.1"/>
    <property type="molecule type" value="Genomic_DNA"/>
</dbReference>